<gene>
    <name evidence="2" type="ORF">FOZ63_022297</name>
</gene>
<feature type="compositionally biased region" description="Low complexity" evidence="1">
    <location>
        <begin position="1"/>
        <end position="13"/>
    </location>
</feature>
<dbReference type="EMBL" id="JABANO010016004">
    <property type="protein sequence ID" value="KAF4735910.1"/>
    <property type="molecule type" value="Genomic_DNA"/>
</dbReference>
<name>A0A7J6SUR6_PEROL</name>
<dbReference type="Proteomes" id="UP000553632">
    <property type="component" value="Unassembled WGS sequence"/>
</dbReference>
<feature type="region of interest" description="Disordered" evidence="1">
    <location>
        <begin position="1"/>
        <end position="49"/>
    </location>
</feature>
<evidence type="ECO:0000313" key="3">
    <source>
        <dbReference type="Proteomes" id="UP000553632"/>
    </source>
</evidence>
<reference evidence="2 3" key="1">
    <citation type="submission" date="2020-04" db="EMBL/GenBank/DDBJ databases">
        <title>Perkinsus olseni comparative genomics.</title>
        <authorList>
            <person name="Bogema D.R."/>
        </authorList>
    </citation>
    <scope>NUCLEOTIDE SEQUENCE [LARGE SCALE GENOMIC DNA]</scope>
    <source>
        <strain evidence="2 3">ATCC PRA-207</strain>
    </source>
</reference>
<dbReference type="AlphaFoldDB" id="A0A7J6SUR6"/>
<proteinExistence type="predicted"/>
<evidence type="ECO:0000313" key="2">
    <source>
        <dbReference type="EMBL" id="KAF4735910.1"/>
    </source>
</evidence>
<feature type="compositionally biased region" description="Basic residues" evidence="1">
    <location>
        <begin position="14"/>
        <end position="30"/>
    </location>
</feature>
<keyword evidence="3" id="KW-1185">Reference proteome</keyword>
<accession>A0A7J6SUR6</accession>
<sequence>MAQAGGKKAPQKQAQKKKSSPPQQRKKAKACKAGEERGSPAPMALAPSDPLLKIARRNLNPETEIKRIFGSEAYTLRVRAENAAGHPHNRIINYPRGMG</sequence>
<feature type="non-terminal residue" evidence="2">
    <location>
        <position position="1"/>
    </location>
</feature>
<organism evidence="2 3">
    <name type="scientific">Perkinsus olseni</name>
    <name type="common">Perkinsus atlanticus</name>
    <dbReference type="NCBI Taxonomy" id="32597"/>
    <lineage>
        <taxon>Eukaryota</taxon>
        <taxon>Sar</taxon>
        <taxon>Alveolata</taxon>
        <taxon>Perkinsozoa</taxon>
        <taxon>Perkinsea</taxon>
        <taxon>Perkinsida</taxon>
        <taxon>Perkinsidae</taxon>
        <taxon>Perkinsus</taxon>
    </lineage>
</organism>
<protein>
    <submittedName>
        <fullName evidence="2">Uncharacterized protein</fullName>
    </submittedName>
</protein>
<comment type="caution">
    <text evidence="2">The sequence shown here is derived from an EMBL/GenBank/DDBJ whole genome shotgun (WGS) entry which is preliminary data.</text>
</comment>
<evidence type="ECO:0000256" key="1">
    <source>
        <dbReference type="SAM" id="MobiDB-lite"/>
    </source>
</evidence>